<dbReference type="Gene3D" id="3.10.310.10">
    <property type="entry name" value="Diaminopimelate Epimerase, Chain A, domain 1"/>
    <property type="match status" value="2"/>
</dbReference>
<dbReference type="OrthoDB" id="9788221at2"/>
<evidence type="ECO:0000256" key="1">
    <source>
        <dbReference type="PIRSR" id="PIRSR016184-1"/>
    </source>
</evidence>
<dbReference type="PANTHER" id="PTHR13774:SF32">
    <property type="entry name" value="ANTISENSE-ENHANCING SEQUENCE 1"/>
    <property type="match status" value="1"/>
</dbReference>
<dbReference type="RefSeq" id="WP_085226698.1">
    <property type="nucleotide sequence ID" value="NZ_AP022576.1"/>
</dbReference>
<dbReference type="AlphaFoldDB" id="A0A1X1TV92"/>
<protein>
    <recommendedName>
        <fullName evidence="4">PhzF family phenazine biosynthesis protein</fullName>
    </recommendedName>
</protein>
<feature type="active site" evidence="1">
    <location>
        <position position="46"/>
    </location>
</feature>
<proteinExistence type="predicted"/>
<dbReference type="STRING" id="292462.AWC05_07365"/>
<dbReference type="Proteomes" id="UP000193010">
    <property type="component" value="Unassembled WGS sequence"/>
</dbReference>
<accession>A0A1X1TV92</accession>
<comment type="caution">
    <text evidence="2">The sequence shown here is derived from an EMBL/GenBank/DDBJ whole genome shotgun (WGS) entry which is preliminary data.</text>
</comment>
<reference evidence="2 3" key="1">
    <citation type="submission" date="2016-01" db="EMBL/GenBank/DDBJ databases">
        <title>The new phylogeny of the genus Mycobacterium.</title>
        <authorList>
            <person name="Tarcisio F."/>
            <person name="Conor M."/>
            <person name="Antonella G."/>
            <person name="Elisabetta G."/>
            <person name="Giulia F.S."/>
            <person name="Sara T."/>
            <person name="Anna F."/>
            <person name="Clotilde B."/>
            <person name="Roberto B."/>
            <person name="Veronica D.S."/>
            <person name="Fabio R."/>
            <person name="Monica P."/>
            <person name="Olivier J."/>
            <person name="Enrico T."/>
            <person name="Nicola S."/>
        </authorList>
    </citation>
    <scope>NUCLEOTIDE SEQUENCE [LARGE SCALE GENOMIC DNA]</scope>
    <source>
        <strain evidence="2 3">DSM 44852</strain>
    </source>
</reference>
<gene>
    <name evidence="2" type="ORF">AWC05_07365</name>
</gene>
<keyword evidence="3" id="KW-1185">Reference proteome</keyword>
<dbReference type="EMBL" id="LQOV01000034">
    <property type="protein sequence ID" value="ORV48329.1"/>
    <property type="molecule type" value="Genomic_DNA"/>
</dbReference>
<dbReference type="PANTHER" id="PTHR13774">
    <property type="entry name" value="PHENAZINE BIOSYNTHESIS PROTEIN"/>
    <property type="match status" value="1"/>
</dbReference>
<organism evidence="2 3">
    <name type="scientific">Mycobacterium florentinum</name>
    <dbReference type="NCBI Taxonomy" id="292462"/>
    <lineage>
        <taxon>Bacteria</taxon>
        <taxon>Bacillati</taxon>
        <taxon>Actinomycetota</taxon>
        <taxon>Actinomycetes</taxon>
        <taxon>Mycobacteriales</taxon>
        <taxon>Mycobacteriaceae</taxon>
        <taxon>Mycobacterium</taxon>
        <taxon>Mycobacterium simiae complex</taxon>
    </lineage>
</organism>
<dbReference type="GO" id="GO:0005737">
    <property type="term" value="C:cytoplasm"/>
    <property type="evidence" value="ECO:0007669"/>
    <property type="project" value="TreeGrafter"/>
</dbReference>
<dbReference type="SUPFAM" id="SSF54506">
    <property type="entry name" value="Diaminopimelate epimerase-like"/>
    <property type="match status" value="1"/>
</dbReference>
<dbReference type="InterPro" id="IPR003719">
    <property type="entry name" value="Phenazine_PhzF-like"/>
</dbReference>
<dbReference type="Pfam" id="PF02567">
    <property type="entry name" value="PhzC-PhzF"/>
    <property type="match status" value="1"/>
</dbReference>
<dbReference type="PIRSF" id="PIRSF016184">
    <property type="entry name" value="PhzC_PhzF"/>
    <property type="match status" value="1"/>
</dbReference>
<evidence type="ECO:0008006" key="4">
    <source>
        <dbReference type="Google" id="ProtNLM"/>
    </source>
</evidence>
<evidence type="ECO:0000313" key="3">
    <source>
        <dbReference type="Proteomes" id="UP000193010"/>
    </source>
</evidence>
<evidence type="ECO:0000313" key="2">
    <source>
        <dbReference type="EMBL" id="ORV48329.1"/>
    </source>
</evidence>
<sequence length="228" mass="24466">MGIDVTVLRVFTDQDGKFGNPLGVVDAAAIAPADRQRLATQLGYSETVFIDLPAAGATTAHATIYTPRTDLPFAGHPTVGASWWLRTNGTPINTLAVPAGVVRVHYDGDLVGVTARSEWGPEYAMHEFDSVEQLLAADPAEFPDDAAHYLWTWIDQAAGSLRSRTFVANLGVPEDEATGSAALRITDHLSRDLSITQGKGSRLETVWSPEGWVRVAGRVVNDGVTQVD</sequence>
<name>A0A1X1TV92_MYCFL</name>
<dbReference type="GO" id="GO:0016853">
    <property type="term" value="F:isomerase activity"/>
    <property type="evidence" value="ECO:0007669"/>
    <property type="project" value="TreeGrafter"/>
</dbReference>